<dbReference type="RefSeq" id="WP_162672573.1">
    <property type="nucleotide sequence ID" value="NZ_LR593886.1"/>
</dbReference>
<dbReference type="Proteomes" id="UP000464178">
    <property type="component" value="Chromosome"/>
</dbReference>
<dbReference type="AlphaFoldDB" id="A0A6P2DJL5"/>
<reference evidence="1 2" key="1">
    <citation type="submission" date="2019-05" db="EMBL/GenBank/DDBJ databases">
        <authorList>
            <consortium name="Science for Life Laboratories"/>
        </authorList>
    </citation>
    <scope>NUCLEOTIDE SEQUENCE [LARGE SCALE GENOMIC DNA]</scope>
    <source>
        <strain evidence="1">Soil9</strain>
    </source>
</reference>
<name>A0A6P2DJL5_9BACT</name>
<evidence type="ECO:0000313" key="1">
    <source>
        <dbReference type="EMBL" id="VTS01840.1"/>
    </source>
</evidence>
<gene>
    <name evidence="1" type="ORF">SOIL9_77150</name>
</gene>
<accession>A0A6P2DJL5</accession>
<proteinExistence type="predicted"/>
<dbReference type="KEGG" id="gms:SOIL9_77150"/>
<evidence type="ECO:0000313" key="2">
    <source>
        <dbReference type="Proteomes" id="UP000464178"/>
    </source>
</evidence>
<keyword evidence="2" id="KW-1185">Reference proteome</keyword>
<protein>
    <submittedName>
        <fullName evidence="1">Uncharacterized protein</fullName>
    </submittedName>
</protein>
<sequence>MTTLAKIEANQRNGQLSTGPRTLEGKAIVARNATKHGIFAAVPVLPGESADEWQVHRAGVIESLAPIGLLELNLAERAALLLWRLQRLARYEAETVAAAMEDVEVPAFLPSQDPASTQREDQLRAIRGELLTARRELAEASAARDYFASELTTAAPFAIAEYILGTACVRAEAADDLRTDPPAFGSKSFMRKLGLPGTNPQTAPWTPELIRCALALYARFTREPVELFAEHVRAELESRAEELGRKGQRLEREATAVARFLDGRSDRSRSARLLPANGCDERIAKYERHLHGLLTSTLHELERLQARREGANVPPPAAAEVNLVLNTVSE</sequence>
<organism evidence="1 2">
    <name type="scientific">Gemmata massiliana</name>
    <dbReference type="NCBI Taxonomy" id="1210884"/>
    <lineage>
        <taxon>Bacteria</taxon>
        <taxon>Pseudomonadati</taxon>
        <taxon>Planctomycetota</taxon>
        <taxon>Planctomycetia</taxon>
        <taxon>Gemmatales</taxon>
        <taxon>Gemmataceae</taxon>
        <taxon>Gemmata</taxon>
    </lineage>
</organism>
<dbReference type="EMBL" id="LR593886">
    <property type="protein sequence ID" value="VTS01840.1"/>
    <property type="molecule type" value="Genomic_DNA"/>
</dbReference>